<dbReference type="Pfam" id="PF13328">
    <property type="entry name" value="HD_4"/>
    <property type="match status" value="1"/>
</dbReference>
<dbReference type="Gene3D" id="1.10.3210.10">
    <property type="entry name" value="Hypothetical protein af1432"/>
    <property type="match status" value="1"/>
</dbReference>
<dbReference type="CDD" id="cd00077">
    <property type="entry name" value="HDc"/>
    <property type="match status" value="1"/>
</dbReference>
<dbReference type="Proteomes" id="UP000177629">
    <property type="component" value="Unassembled WGS sequence"/>
</dbReference>
<dbReference type="GO" id="GO:0005886">
    <property type="term" value="C:plasma membrane"/>
    <property type="evidence" value="ECO:0007669"/>
    <property type="project" value="TreeGrafter"/>
</dbReference>
<dbReference type="SUPFAM" id="SSF109604">
    <property type="entry name" value="HD-domain/PDEase-like"/>
    <property type="match status" value="1"/>
</dbReference>
<evidence type="ECO:0000259" key="1">
    <source>
        <dbReference type="SMART" id="SM00471"/>
    </source>
</evidence>
<reference evidence="2 3" key="1">
    <citation type="journal article" date="2016" name="Nat. Commun.">
        <title>Thousands of microbial genomes shed light on interconnected biogeochemical processes in an aquifer system.</title>
        <authorList>
            <person name="Anantharaman K."/>
            <person name="Brown C.T."/>
            <person name="Hug L.A."/>
            <person name="Sharon I."/>
            <person name="Castelle C.J."/>
            <person name="Probst A.J."/>
            <person name="Thomas B.C."/>
            <person name="Singh A."/>
            <person name="Wilkins M.J."/>
            <person name="Karaoz U."/>
            <person name="Brodie E.L."/>
            <person name="Williams K.H."/>
            <person name="Hubbard S.S."/>
            <person name="Banfield J.F."/>
        </authorList>
    </citation>
    <scope>NUCLEOTIDE SEQUENCE [LARGE SCALE GENOMIC DNA]</scope>
</reference>
<dbReference type="InterPro" id="IPR003607">
    <property type="entry name" value="HD/PDEase_dom"/>
</dbReference>
<dbReference type="SMART" id="SM00471">
    <property type="entry name" value="HDc"/>
    <property type="match status" value="1"/>
</dbReference>
<evidence type="ECO:0000313" key="2">
    <source>
        <dbReference type="EMBL" id="OHA48579.1"/>
    </source>
</evidence>
<dbReference type="PANTHER" id="PTHR21262">
    <property type="entry name" value="GUANOSINE-3',5'-BIS DIPHOSPHATE 3'-PYROPHOSPHOHYDROLASE"/>
    <property type="match status" value="1"/>
</dbReference>
<proteinExistence type="predicted"/>
<dbReference type="PANTHER" id="PTHR21262:SF31">
    <property type="entry name" value="GTP PYROPHOSPHOKINASE"/>
    <property type="match status" value="1"/>
</dbReference>
<dbReference type="STRING" id="1802362.A2806_00255"/>
<gene>
    <name evidence="2" type="ORF">A2806_00255</name>
</gene>
<accession>A0A1G2PLD8</accession>
<evidence type="ECO:0000313" key="3">
    <source>
        <dbReference type="Proteomes" id="UP000177629"/>
    </source>
</evidence>
<name>A0A1G2PLD8_9BACT</name>
<dbReference type="AlphaFoldDB" id="A0A1G2PLD8"/>
<feature type="domain" description="HD/PDEase" evidence="1">
    <location>
        <begin position="41"/>
        <end position="149"/>
    </location>
</feature>
<protein>
    <recommendedName>
        <fullName evidence="1">HD/PDEase domain-containing protein</fullName>
    </recommendedName>
</protein>
<sequence>MRDSDRFAARLIGKATDEQMRLIMKAYRFAKEAHRGQLRDGGGRYFEHPKAVALILMDELAHYDPEMIMAALLHDVLEDRPDIPWQEIENNFGKGTYRLVRIMTKERGLSAEQEREYFSGFLFLDWRERVVKLCDRLHNIRTLCDCTRRKQRRYLKETYEVFVPLAEKTHPYLYAELCKACARAETALV</sequence>
<dbReference type="EMBL" id="MHSS01000005">
    <property type="protein sequence ID" value="OHA48579.1"/>
    <property type="molecule type" value="Genomic_DNA"/>
</dbReference>
<comment type="caution">
    <text evidence="2">The sequence shown here is derived from an EMBL/GenBank/DDBJ whole genome shotgun (WGS) entry which is preliminary data.</text>
</comment>
<organism evidence="2 3">
    <name type="scientific">Candidatus Terrybacteria bacterium RIFCSPHIGHO2_01_FULL_48_17</name>
    <dbReference type="NCBI Taxonomy" id="1802362"/>
    <lineage>
        <taxon>Bacteria</taxon>
        <taxon>Candidatus Terryibacteriota</taxon>
    </lineage>
</organism>